<evidence type="ECO:0000256" key="2">
    <source>
        <dbReference type="ARBA" id="ARBA00022692"/>
    </source>
</evidence>
<name>A0A1Y5PRX5_9SPHN</name>
<reference evidence="7" key="1">
    <citation type="submission" date="2016-03" db="EMBL/GenBank/DDBJ databases">
        <authorList>
            <person name="Ploux O."/>
        </authorList>
    </citation>
    <scope>NUCLEOTIDE SEQUENCE</scope>
    <source>
        <strain evidence="7">UC10</strain>
    </source>
</reference>
<dbReference type="EMBL" id="LT598653">
    <property type="protein sequence ID" value="SBV32762.1"/>
    <property type="molecule type" value="Genomic_DNA"/>
</dbReference>
<evidence type="ECO:0000313" key="7">
    <source>
        <dbReference type="EMBL" id="SBV32762.1"/>
    </source>
</evidence>
<feature type="transmembrane region" description="Helical" evidence="5">
    <location>
        <begin position="219"/>
        <end position="238"/>
    </location>
</feature>
<feature type="transmembrane region" description="Helical" evidence="5">
    <location>
        <begin position="374"/>
        <end position="394"/>
    </location>
</feature>
<gene>
    <name evidence="7" type="ORF">SPPYR_1642</name>
</gene>
<keyword evidence="3 5" id="KW-1133">Transmembrane helix</keyword>
<evidence type="ECO:0000256" key="1">
    <source>
        <dbReference type="ARBA" id="ARBA00004141"/>
    </source>
</evidence>
<dbReference type="InterPro" id="IPR007016">
    <property type="entry name" value="O-antigen_ligase-rel_domated"/>
</dbReference>
<evidence type="ECO:0000259" key="6">
    <source>
        <dbReference type="Pfam" id="PF04932"/>
    </source>
</evidence>
<feature type="transmembrane region" description="Helical" evidence="5">
    <location>
        <begin position="283"/>
        <end position="302"/>
    </location>
</feature>
<keyword evidence="4 5" id="KW-0472">Membrane</keyword>
<feature type="transmembrane region" description="Helical" evidence="5">
    <location>
        <begin position="415"/>
        <end position="432"/>
    </location>
</feature>
<dbReference type="PANTHER" id="PTHR37422">
    <property type="entry name" value="TEICHURONIC ACID BIOSYNTHESIS PROTEIN TUAE"/>
    <property type="match status" value="1"/>
</dbReference>
<comment type="subcellular location">
    <subcellularLocation>
        <location evidence="1">Membrane</location>
        <topology evidence="1">Multi-pass membrane protein</topology>
    </subcellularLocation>
</comment>
<feature type="transmembrane region" description="Helical" evidence="5">
    <location>
        <begin position="244"/>
        <end position="262"/>
    </location>
</feature>
<dbReference type="KEGG" id="sphu:SPPYR_1642"/>
<dbReference type="PANTHER" id="PTHR37422:SF21">
    <property type="entry name" value="EXOQ-LIKE PROTEIN"/>
    <property type="match status" value="1"/>
</dbReference>
<feature type="transmembrane region" description="Helical" evidence="5">
    <location>
        <begin position="145"/>
        <end position="165"/>
    </location>
</feature>
<evidence type="ECO:0000256" key="5">
    <source>
        <dbReference type="SAM" id="Phobius"/>
    </source>
</evidence>
<organism evidence="7">
    <name type="scientific">uncultured Sphingopyxis sp</name>
    <dbReference type="NCBI Taxonomy" id="310581"/>
    <lineage>
        <taxon>Bacteria</taxon>
        <taxon>Pseudomonadati</taxon>
        <taxon>Pseudomonadota</taxon>
        <taxon>Alphaproteobacteria</taxon>
        <taxon>Sphingomonadales</taxon>
        <taxon>Sphingomonadaceae</taxon>
        <taxon>Sphingopyxis</taxon>
        <taxon>environmental samples</taxon>
    </lineage>
</organism>
<keyword evidence="2 5" id="KW-0812">Transmembrane</keyword>
<feature type="transmembrane region" description="Helical" evidence="5">
    <location>
        <begin position="31"/>
        <end position="48"/>
    </location>
</feature>
<feature type="transmembrane region" description="Helical" evidence="5">
    <location>
        <begin position="191"/>
        <end position="207"/>
    </location>
</feature>
<feature type="domain" description="O-antigen ligase-related" evidence="6">
    <location>
        <begin position="229"/>
        <end position="386"/>
    </location>
</feature>
<evidence type="ECO:0000256" key="4">
    <source>
        <dbReference type="ARBA" id="ARBA00023136"/>
    </source>
</evidence>
<dbReference type="RefSeq" id="WP_295326117.1">
    <property type="nucleotide sequence ID" value="NZ_LT598653.1"/>
</dbReference>
<dbReference type="Pfam" id="PF04932">
    <property type="entry name" value="Wzy_C"/>
    <property type="match status" value="1"/>
</dbReference>
<protein>
    <recommendedName>
        <fullName evidence="6">O-antigen ligase-related domain-containing protein</fullName>
    </recommendedName>
</protein>
<feature type="transmembrane region" description="Helical" evidence="5">
    <location>
        <begin position="116"/>
        <end position="133"/>
    </location>
</feature>
<dbReference type="AlphaFoldDB" id="A0A1Y5PRX5"/>
<dbReference type="InterPro" id="IPR051533">
    <property type="entry name" value="WaaL-like"/>
</dbReference>
<feature type="transmembrane region" description="Helical" evidence="5">
    <location>
        <begin position="60"/>
        <end position="79"/>
    </location>
</feature>
<accession>A0A1Y5PRX5</accession>
<proteinExistence type="predicted"/>
<dbReference type="GO" id="GO:0016020">
    <property type="term" value="C:membrane"/>
    <property type="evidence" value="ECO:0007669"/>
    <property type="project" value="UniProtKB-SubCell"/>
</dbReference>
<feature type="transmembrane region" description="Helical" evidence="5">
    <location>
        <begin position="438"/>
        <end position="456"/>
    </location>
</feature>
<evidence type="ECO:0000256" key="3">
    <source>
        <dbReference type="ARBA" id="ARBA00022989"/>
    </source>
</evidence>
<feature type="transmembrane region" description="Helical" evidence="5">
    <location>
        <begin position="7"/>
        <end position="25"/>
    </location>
</feature>
<sequence>MSRQPLSAWVPVAFLVFVFLTGGGARSDIASLPLLRGGAVLFAFWAALQMDGSDWRRVRTPLLLLGALTAWIGIQLIPLPPAMWQGLPGRETIAAIDRLLGQPDIWRPISLTPSQGFNSLLAMTVPFAALLVYSRGSAEDGSRILFAVVGIACVSALLGLVQIMSGPSSGAYLYRITNSQDMVGLFANRNHHSIFLASSVIIAAMLLRDEFMRKQRRGLVCVCLALVGVSLTVMTVLIGSRAGLVAGVVAFSAGYLMVASAWQSHGSRRTSGAPALSPRRAKWLLYAPVVAMALLLGGGLWASSRMTAFSRVLGADVAEDMRVQAWSTVQSMLETYWVMGSGFGSFPDVYEMFEPDRLLQPSYFNHAHNDWAEIFITGGVPAMVIMIAAIAWIVRGALRRGTRGLLKGHRGDIRLSAMLILCLIALGSVVDYPLRVPSIQLLSIILVILLCCSKGGPTRQD</sequence>